<comment type="similarity">
    <text evidence="2">Belongs to the TerC family.</text>
</comment>
<evidence type="ECO:0000256" key="1">
    <source>
        <dbReference type="ARBA" id="ARBA00004141"/>
    </source>
</evidence>
<protein>
    <submittedName>
        <fullName evidence="7">Inner membrane protein alx</fullName>
    </submittedName>
</protein>
<evidence type="ECO:0000256" key="4">
    <source>
        <dbReference type="ARBA" id="ARBA00022989"/>
    </source>
</evidence>
<evidence type="ECO:0000256" key="6">
    <source>
        <dbReference type="SAM" id="Phobius"/>
    </source>
</evidence>
<dbReference type="PANTHER" id="PTHR30238:SF0">
    <property type="entry name" value="THYLAKOID MEMBRANE PROTEIN TERC, CHLOROPLASTIC"/>
    <property type="match status" value="1"/>
</dbReference>
<feature type="transmembrane region" description="Helical" evidence="6">
    <location>
        <begin position="82"/>
        <end position="100"/>
    </location>
</feature>
<keyword evidence="5 6" id="KW-0472">Membrane</keyword>
<dbReference type="Proteomes" id="UP000252182">
    <property type="component" value="Chromosome"/>
</dbReference>
<feature type="transmembrane region" description="Helical" evidence="6">
    <location>
        <begin position="146"/>
        <end position="169"/>
    </location>
</feature>
<evidence type="ECO:0000313" key="7">
    <source>
        <dbReference type="EMBL" id="AXF84457.1"/>
    </source>
</evidence>
<dbReference type="GO" id="GO:0016020">
    <property type="term" value="C:membrane"/>
    <property type="evidence" value="ECO:0007669"/>
    <property type="project" value="UniProtKB-SubCell"/>
</dbReference>
<sequence>MKNKYFKHSKISEAKFRQILRYFALDLSLAVDNVFVWLMIFSYFAIPRAYQRRVLLYGVLGAIVLRTLMVFAGSWLITEFHWVLYVFGAFLLFTGIRMLMLMSHGEGDLASNPVLKWCRKHIKMTDELDGEKFFTFKNGVRFATPLLVALILVEISDVVFAVDSIPAIFAITKDPFIVLTSNLLAILGLRAMYFMLADIADRFALIKYGLAGVLVFIGVKLLILEYIKIPIGISLLVIVGLIGGSIAASLWVSREETKRLK</sequence>
<dbReference type="EMBL" id="CP031124">
    <property type="protein sequence ID" value="AXF84457.1"/>
    <property type="molecule type" value="Genomic_DNA"/>
</dbReference>
<dbReference type="InterPro" id="IPR022369">
    <property type="entry name" value="Integral_membrane_TerC_rswitch"/>
</dbReference>
<accession>A0A345D7W9</accession>
<dbReference type="OrthoDB" id="9783692at2"/>
<dbReference type="Pfam" id="PF03741">
    <property type="entry name" value="TerC"/>
    <property type="match status" value="1"/>
</dbReference>
<feature type="transmembrane region" description="Helical" evidence="6">
    <location>
        <begin position="54"/>
        <end position="76"/>
    </location>
</feature>
<keyword evidence="4 6" id="KW-1133">Transmembrane helix</keyword>
<dbReference type="AlphaFoldDB" id="A0A345D7W9"/>
<feature type="transmembrane region" description="Helical" evidence="6">
    <location>
        <begin position="229"/>
        <end position="252"/>
    </location>
</feature>
<name>A0A345D7W9_9BURK</name>
<organism evidence="7 8">
    <name type="scientific">Ephemeroptericola cinctiostellae</name>
    <dbReference type="NCBI Taxonomy" id="2268024"/>
    <lineage>
        <taxon>Bacteria</taxon>
        <taxon>Pseudomonadati</taxon>
        <taxon>Pseudomonadota</taxon>
        <taxon>Betaproteobacteria</taxon>
        <taxon>Burkholderiales</taxon>
        <taxon>Burkholderiaceae</taxon>
        <taxon>Ephemeroptericola</taxon>
    </lineage>
</organism>
<evidence type="ECO:0000256" key="2">
    <source>
        <dbReference type="ARBA" id="ARBA00007511"/>
    </source>
</evidence>
<evidence type="ECO:0000256" key="3">
    <source>
        <dbReference type="ARBA" id="ARBA00022692"/>
    </source>
</evidence>
<comment type="subcellular location">
    <subcellularLocation>
        <location evidence="1">Membrane</location>
        <topology evidence="1">Multi-pass membrane protein</topology>
    </subcellularLocation>
</comment>
<keyword evidence="8" id="KW-1185">Reference proteome</keyword>
<gene>
    <name evidence="7" type="primary">alx_1</name>
    <name evidence="7" type="ORF">DTO96_100165</name>
</gene>
<dbReference type="KEGG" id="hyf:DTO96_100165"/>
<evidence type="ECO:0000256" key="5">
    <source>
        <dbReference type="ARBA" id="ARBA00023136"/>
    </source>
</evidence>
<reference evidence="8" key="1">
    <citation type="submission" date="2018-07" db="EMBL/GenBank/DDBJ databases">
        <authorList>
            <person name="Kim H."/>
        </authorList>
    </citation>
    <scope>NUCLEOTIDE SEQUENCE [LARGE SCALE GENOMIC DNA]</scope>
    <source>
        <strain evidence="8">F02</strain>
    </source>
</reference>
<dbReference type="InterPro" id="IPR005496">
    <property type="entry name" value="Integral_membrane_TerC"/>
</dbReference>
<proteinExistence type="inferred from homology"/>
<keyword evidence="3 6" id="KW-0812">Transmembrane</keyword>
<evidence type="ECO:0000313" key="8">
    <source>
        <dbReference type="Proteomes" id="UP000252182"/>
    </source>
</evidence>
<dbReference type="PANTHER" id="PTHR30238">
    <property type="entry name" value="MEMBRANE BOUND PREDICTED REDOX MODULATOR"/>
    <property type="match status" value="1"/>
</dbReference>
<feature type="transmembrane region" description="Helical" evidence="6">
    <location>
        <begin position="205"/>
        <end position="223"/>
    </location>
</feature>
<dbReference type="NCBIfam" id="TIGR03718">
    <property type="entry name" value="R_switched_Alx"/>
    <property type="match status" value="1"/>
</dbReference>
<feature type="transmembrane region" description="Helical" evidence="6">
    <location>
        <begin position="20"/>
        <end position="42"/>
    </location>
</feature>
<feature type="transmembrane region" description="Helical" evidence="6">
    <location>
        <begin position="175"/>
        <end position="193"/>
    </location>
</feature>